<evidence type="ECO:0000313" key="2">
    <source>
        <dbReference type="EMBL" id="AES81419.1"/>
    </source>
</evidence>
<dbReference type="PaxDb" id="3880-AES81419"/>
<proteinExistence type="predicted"/>
<dbReference type="AlphaFoldDB" id="G7KUF9"/>
<evidence type="ECO:0000256" key="1">
    <source>
        <dbReference type="SAM" id="Phobius"/>
    </source>
</evidence>
<dbReference type="EnsemblPlants" id="AES81419">
    <property type="protein sequence ID" value="AES81419"/>
    <property type="gene ID" value="MTR_7g092560"/>
</dbReference>
<organism evidence="2 4">
    <name type="scientific">Medicago truncatula</name>
    <name type="common">Barrel medic</name>
    <name type="synonym">Medicago tribuloides</name>
    <dbReference type="NCBI Taxonomy" id="3880"/>
    <lineage>
        <taxon>Eukaryota</taxon>
        <taxon>Viridiplantae</taxon>
        <taxon>Streptophyta</taxon>
        <taxon>Embryophyta</taxon>
        <taxon>Tracheophyta</taxon>
        <taxon>Spermatophyta</taxon>
        <taxon>Magnoliopsida</taxon>
        <taxon>eudicotyledons</taxon>
        <taxon>Gunneridae</taxon>
        <taxon>Pentapetalae</taxon>
        <taxon>rosids</taxon>
        <taxon>fabids</taxon>
        <taxon>Fabales</taxon>
        <taxon>Fabaceae</taxon>
        <taxon>Papilionoideae</taxon>
        <taxon>50 kb inversion clade</taxon>
        <taxon>NPAAA clade</taxon>
        <taxon>Hologalegina</taxon>
        <taxon>IRL clade</taxon>
        <taxon>Trifolieae</taxon>
        <taxon>Medicago</taxon>
    </lineage>
</organism>
<dbReference type="PANTHER" id="PTHR36617:SF5">
    <property type="entry name" value="OS05G0421675 PROTEIN"/>
    <property type="match status" value="1"/>
</dbReference>
<evidence type="ECO:0000313" key="3">
    <source>
        <dbReference type="EnsemblPlants" id="AES81419"/>
    </source>
</evidence>
<evidence type="ECO:0000313" key="4">
    <source>
        <dbReference type="Proteomes" id="UP000002051"/>
    </source>
</evidence>
<protein>
    <submittedName>
        <fullName evidence="2">Transmembrane protein, putative</fullName>
    </submittedName>
</protein>
<keyword evidence="1" id="KW-1133">Transmembrane helix</keyword>
<sequence length="161" mass="18721">MWQSDNITRQVEDGASTLFWKDPCLVGVTFDVRYARLFYLVVNKLFTVAEIFSLGWASNGVVRESAEQGNHEVRVLNLPHRRRQGKFISSNIFRSPMSVIKYNDLELVHGVGILVIKVVVDNVEEVVCQMSEFPHDFLQRQLWWIFFSDTATLMMLVFFRS</sequence>
<name>G7KUF9_MEDTR</name>
<keyword evidence="1 2" id="KW-0812">Transmembrane</keyword>
<gene>
    <name evidence="2" type="ordered locus">MTR_7g092560</name>
</gene>
<keyword evidence="1" id="KW-0472">Membrane</keyword>
<accession>G7KUF9</accession>
<feature type="transmembrane region" description="Helical" evidence="1">
    <location>
        <begin position="142"/>
        <end position="159"/>
    </location>
</feature>
<dbReference type="HOGENOM" id="CLU_1646252_0_0_1"/>
<dbReference type="PANTHER" id="PTHR36617">
    <property type="entry name" value="PROTEIN, PUTATIVE-RELATED"/>
    <property type="match status" value="1"/>
</dbReference>
<dbReference type="EMBL" id="CM001223">
    <property type="protein sequence ID" value="AES81419.1"/>
    <property type="molecule type" value="Genomic_DNA"/>
</dbReference>
<keyword evidence="4" id="KW-1185">Reference proteome</keyword>
<dbReference type="Proteomes" id="UP000002051">
    <property type="component" value="Unassembled WGS sequence"/>
</dbReference>
<reference evidence="3" key="3">
    <citation type="submission" date="2015-04" db="UniProtKB">
        <authorList>
            <consortium name="EnsemblPlants"/>
        </authorList>
    </citation>
    <scope>IDENTIFICATION</scope>
    <source>
        <strain evidence="3">cv. Jemalong A17</strain>
    </source>
</reference>
<reference evidence="2 4" key="2">
    <citation type="journal article" date="2014" name="BMC Genomics">
        <title>An improved genome release (version Mt4.0) for the model legume Medicago truncatula.</title>
        <authorList>
            <person name="Tang H."/>
            <person name="Krishnakumar V."/>
            <person name="Bidwell S."/>
            <person name="Rosen B."/>
            <person name="Chan A."/>
            <person name="Zhou S."/>
            <person name="Gentzbittel L."/>
            <person name="Childs K.L."/>
            <person name="Yandell M."/>
            <person name="Gundlach H."/>
            <person name="Mayer K.F."/>
            <person name="Schwartz D.C."/>
            <person name="Town C.D."/>
        </authorList>
    </citation>
    <scope>GENOME REANNOTATION</scope>
    <source>
        <strain evidence="3 4">cv. Jemalong A17</strain>
    </source>
</reference>
<reference evidence="2 4" key="1">
    <citation type="journal article" date="2011" name="Nature">
        <title>The Medicago genome provides insight into the evolution of rhizobial symbioses.</title>
        <authorList>
            <person name="Young N.D."/>
            <person name="Debelle F."/>
            <person name="Oldroyd G.E."/>
            <person name="Geurts R."/>
            <person name="Cannon S.B."/>
            <person name="Udvardi M.K."/>
            <person name="Benedito V.A."/>
            <person name="Mayer K.F."/>
            <person name="Gouzy J."/>
            <person name="Schoof H."/>
            <person name="Van de Peer Y."/>
            <person name="Proost S."/>
            <person name="Cook D.R."/>
            <person name="Meyers B.C."/>
            <person name="Spannagl M."/>
            <person name="Cheung F."/>
            <person name="De Mita S."/>
            <person name="Krishnakumar V."/>
            <person name="Gundlach H."/>
            <person name="Zhou S."/>
            <person name="Mudge J."/>
            <person name="Bharti A.K."/>
            <person name="Murray J.D."/>
            <person name="Naoumkina M.A."/>
            <person name="Rosen B."/>
            <person name="Silverstein K.A."/>
            <person name="Tang H."/>
            <person name="Rombauts S."/>
            <person name="Zhao P.X."/>
            <person name="Zhou P."/>
            <person name="Barbe V."/>
            <person name="Bardou P."/>
            <person name="Bechner M."/>
            <person name="Bellec A."/>
            <person name="Berger A."/>
            <person name="Berges H."/>
            <person name="Bidwell S."/>
            <person name="Bisseling T."/>
            <person name="Choisne N."/>
            <person name="Couloux A."/>
            <person name="Denny R."/>
            <person name="Deshpande S."/>
            <person name="Dai X."/>
            <person name="Doyle J.J."/>
            <person name="Dudez A.M."/>
            <person name="Farmer A.D."/>
            <person name="Fouteau S."/>
            <person name="Franken C."/>
            <person name="Gibelin C."/>
            <person name="Gish J."/>
            <person name="Goldstein S."/>
            <person name="Gonzalez A.J."/>
            <person name="Green P.J."/>
            <person name="Hallab A."/>
            <person name="Hartog M."/>
            <person name="Hua A."/>
            <person name="Humphray S.J."/>
            <person name="Jeong D.H."/>
            <person name="Jing Y."/>
            <person name="Jocker A."/>
            <person name="Kenton S.M."/>
            <person name="Kim D.J."/>
            <person name="Klee K."/>
            <person name="Lai H."/>
            <person name="Lang C."/>
            <person name="Lin S."/>
            <person name="Macmil S.L."/>
            <person name="Magdelenat G."/>
            <person name="Matthews L."/>
            <person name="McCorrison J."/>
            <person name="Monaghan E.L."/>
            <person name="Mun J.H."/>
            <person name="Najar F.Z."/>
            <person name="Nicholson C."/>
            <person name="Noirot C."/>
            <person name="O'Bleness M."/>
            <person name="Paule C.R."/>
            <person name="Poulain J."/>
            <person name="Prion F."/>
            <person name="Qin B."/>
            <person name="Qu C."/>
            <person name="Retzel E.F."/>
            <person name="Riddle C."/>
            <person name="Sallet E."/>
            <person name="Samain S."/>
            <person name="Samson N."/>
            <person name="Sanders I."/>
            <person name="Saurat O."/>
            <person name="Scarpelli C."/>
            <person name="Schiex T."/>
            <person name="Segurens B."/>
            <person name="Severin A.J."/>
            <person name="Sherrier D.J."/>
            <person name="Shi R."/>
            <person name="Sims S."/>
            <person name="Singer S.R."/>
            <person name="Sinharoy S."/>
            <person name="Sterck L."/>
            <person name="Viollet A."/>
            <person name="Wang B.B."/>
            <person name="Wang K."/>
            <person name="Wang M."/>
            <person name="Wang X."/>
            <person name="Warfsmann J."/>
            <person name="Weissenbach J."/>
            <person name="White D.D."/>
            <person name="White J.D."/>
            <person name="Wiley G.B."/>
            <person name="Wincker P."/>
            <person name="Xing Y."/>
            <person name="Yang L."/>
            <person name="Yao Z."/>
            <person name="Ying F."/>
            <person name="Zhai J."/>
            <person name="Zhou L."/>
            <person name="Zuber A."/>
            <person name="Denarie J."/>
            <person name="Dixon R.A."/>
            <person name="May G.D."/>
            <person name="Schwartz D.C."/>
            <person name="Rogers J."/>
            <person name="Quetier F."/>
            <person name="Town C.D."/>
            <person name="Roe B.A."/>
        </authorList>
    </citation>
    <scope>NUCLEOTIDE SEQUENCE [LARGE SCALE GENOMIC DNA]</scope>
    <source>
        <strain evidence="2">A17</strain>
        <strain evidence="3 4">cv. Jemalong A17</strain>
    </source>
</reference>